<dbReference type="GO" id="GO:0001965">
    <property type="term" value="F:G-protein alpha-subunit binding"/>
    <property type="evidence" value="ECO:0007669"/>
    <property type="project" value="TreeGrafter"/>
</dbReference>
<dbReference type="Gene3D" id="1.25.10.10">
    <property type="entry name" value="Leucine-rich Repeat Variant"/>
    <property type="match status" value="1"/>
</dbReference>
<dbReference type="GO" id="GO:0005085">
    <property type="term" value="F:guanyl-nucleotide exchange factor activity"/>
    <property type="evidence" value="ECO:0007669"/>
    <property type="project" value="UniProtKB-KW"/>
</dbReference>
<evidence type="ECO:0000313" key="7">
    <source>
        <dbReference type="Proteomes" id="UP000494165"/>
    </source>
</evidence>
<keyword evidence="4" id="KW-0344">Guanine-nucleotide releasing factor</keyword>
<comment type="subcellular location">
    <subcellularLocation>
        <location evidence="1">Cytoplasm</location>
        <location evidence="1">Cell cortex</location>
    </subcellularLocation>
</comment>
<proteinExistence type="inferred from homology"/>
<accession>A0A8S1CSG5</accession>
<evidence type="ECO:0008006" key="8">
    <source>
        <dbReference type="Google" id="ProtNLM"/>
    </source>
</evidence>
<organism evidence="6 7">
    <name type="scientific">Cloeon dipterum</name>
    <dbReference type="NCBI Taxonomy" id="197152"/>
    <lineage>
        <taxon>Eukaryota</taxon>
        <taxon>Metazoa</taxon>
        <taxon>Ecdysozoa</taxon>
        <taxon>Arthropoda</taxon>
        <taxon>Hexapoda</taxon>
        <taxon>Insecta</taxon>
        <taxon>Pterygota</taxon>
        <taxon>Palaeoptera</taxon>
        <taxon>Ephemeroptera</taxon>
        <taxon>Pisciforma</taxon>
        <taxon>Baetidae</taxon>
        <taxon>Cloeon</taxon>
    </lineage>
</organism>
<evidence type="ECO:0000256" key="3">
    <source>
        <dbReference type="ARBA" id="ARBA00022490"/>
    </source>
</evidence>
<dbReference type="Pfam" id="PF10165">
    <property type="entry name" value="Ric8"/>
    <property type="match status" value="1"/>
</dbReference>
<keyword evidence="3" id="KW-0963">Cytoplasm</keyword>
<dbReference type="GO" id="GO:0005938">
    <property type="term" value="C:cell cortex"/>
    <property type="evidence" value="ECO:0007669"/>
    <property type="project" value="UniProtKB-SubCell"/>
</dbReference>
<keyword evidence="5" id="KW-0143">Chaperone</keyword>
<comment type="caution">
    <text evidence="6">The sequence shown here is derived from an EMBL/GenBank/DDBJ whole genome shotgun (WGS) entry which is preliminary data.</text>
</comment>
<dbReference type="Proteomes" id="UP000494165">
    <property type="component" value="Unassembled WGS sequence"/>
</dbReference>
<evidence type="ECO:0000313" key="6">
    <source>
        <dbReference type="EMBL" id="CAB3371755.1"/>
    </source>
</evidence>
<evidence type="ECO:0000256" key="5">
    <source>
        <dbReference type="ARBA" id="ARBA00023186"/>
    </source>
</evidence>
<dbReference type="PANTHER" id="PTHR12425:SF5">
    <property type="entry name" value="SYNEMBRYN"/>
    <property type="match status" value="1"/>
</dbReference>
<dbReference type="PANTHER" id="PTHR12425">
    <property type="entry name" value="SYNEMBRYN"/>
    <property type="match status" value="1"/>
</dbReference>
<dbReference type="InterPro" id="IPR011989">
    <property type="entry name" value="ARM-like"/>
</dbReference>
<dbReference type="AlphaFoldDB" id="A0A8S1CSG5"/>
<dbReference type="SUPFAM" id="SSF48371">
    <property type="entry name" value="ARM repeat"/>
    <property type="match status" value="1"/>
</dbReference>
<dbReference type="InterPro" id="IPR016024">
    <property type="entry name" value="ARM-type_fold"/>
</dbReference>
<evidence type="ECO:0000256" key="2">
    <source>
        <dbReference type="ARBA" id="ARBA00009049"/>
    </source>
</evidence>
<dbReference type="EMBL" id="CADEPI010000065">
    <property type="protein sequence ID" value="CAB3371755.1"/>
    <property type="molecule type" value="Genomic_DNA"/>
</dbReference>
<dbReference type="OrthoDB" id="5585685at2759"/>
<dbReference type="InterPro" id="IPR008376">
    <property type="entry name" value="Chaperone_Ric-8_A/B"/>
</dbReference>
<dbReference type="PRINTS" id="PR01802">
    <property type="entry name" value="SYNEMBRYN"/>
</dbReference>
<name>A0A8S1CSG5_9INSE</name>
<keyword evidence="7" id="KW-1185">Reference proteome</keyword>
<dbReference type="GO" id="GO:0007186">
    <property type="term" value="P:G protein-coupled receptor signaling pathway"/>
    <property type="evidence" value="ECO:0007669"/>
    <property type="project" value="TreeGrafter"/>
</dbReference>
<gene>
    <name evidence="6" type="ORF">CLODIP_2_CD14762</name>
</gene>
<sequence length="549" mass="61711">MEFEPVAFMEVLKSGVLQDIHPALASFCKMNAQRFSFDDIFSVEKRRILWEDILKLIRECSDPSFNQLSLSSLLILSRDKIIAESVEEDCIEFLLRCAGLGEVSAQGEINYDVVLAALKCLSNLTFNSPIVQVYISKCHCTASIIRRLKEVSDPNIPHLVKFFDLKLLFLITAKCPEIVNRVKNEEQAIEVLTRALSETTGARQSPAASSAYFLTVEQIDLASEILKVLFNIMVKNEESIPENQHIEILGLLHDLLLFGAPDEKKLDDIRSHSINLLMIIPSILYDILTPPLVGAQDKPQFEGKNMEILVVMSDFLYRRLVVSRTDIALSAVGVKNLMENVSPILTVLSRGCLAQRSMRKFLRNKILPPLTDEVMQRPEMGDTSRNLLCALLTTPITQVRDLAADFLFILCKEKVARFVKYVGYGNAAGLLANRGLMLGGRGKMGHYSSDSEDSDTEEYKLIKDQINPIIGCYEEPRPDPMENMSEEQKEYEAVKLVEKIDQLTRSGVIQPCRVGPDGRPVPVDHVLQLQEELARMHAPLQDDSDEDSD</sequence>
<reference evidence="6 7" key="1">
    <citation type="submission" date="2020-04" db="EMBL/GenBank/DDBJ databases">
        <authorList>
            <person name="Alioto T."/>
            <person name="Alioto T."/>
            <person name="Gomez Garrido J."/>
        </authorList>
    </citation>
    <scope>NUCLEOTIDE SEQUENCE [LARGE SCALE GENOMIC DNA]</scope>
</reference>
<protein>
    <recommendedName>
        <fullName evidence="8">Synembryn-A</fullName>
    </recommendedName>
</protein>
<evidence type="ECO:0000256" key="1">
    <source>
        <dbReference type="ARBA" id="ARBA00004544"/>
    </source>
</evidence>
<comment type="similarity">
    <text evidence="2">Belongs to the synembryn family.</text>
</comment>
<evidence type="ECO:0000256" key="4">
    <source>
        <dbReference type="ARBA" id="ARBA00022658"/>
    </source>
</evidence>
<dbReference type="InterPro" id="IPR019318">
    <property type="entry name" value="Gua_nucleotide_exch_fac_Ric8"/>
</dbReference>